<evidence type="ECO:0000313" key="2">
    <source>
        <dbReference type="EMBL" id="MBB6004725.1"/>
    </source>
</evidence>
<feature type="chain" id="PRO_5032625234" description="DUF4369 domain-containing protein" evidence="1">
    <location>
        <begin position="21"/>
        <end position="183"/>
    </location>
</feature>
<sequence>MKTKTLFIILSFTYSFISYAQKTLDTEIILTSNDTLRTKIRIYATVIDNGFFNNELNFYKSVRILDGDGNKHKIDADFIKQMKFVDLNGKKRTFVQNSGKLAELKYNGKITWLRESYQYNYSKINTDYLKNELGEEVKMGEFNSYRNKLKQITKSKPELKSLIEETTMNDAGILLILEKYEGN</sequence>
<comment type="caution">
    <text evidence="2">The sequence shown here is derived from an EMBL/GenBank/DDBJ whole genome shotgun (WGS) entry which is preliminary data.</text>
</comment>
<feature type="signal peptide" evidence="1">
    <location>
        <begin position="1"/>
        <end position="20"/>
    </location>
</feature>
<name>A0A841ENB8_9BACT</name>
<dbReference type="RefSeq" id="WP_184135914.1">
    <property type="nucleotide sequence ID" value="NZ_JACHKT010000028.1"/>
</dbReference>
<accession>A0A841ENB8</accession>
<keyword evidence="1" id="KW-0732">Signal</keyword>
<keyword evidence="3" id="KW-1185">Reference proteome</keyword>
<protein>
    <recommendedName>
        <fullName evidence="4">DUF4369 domain-containing protein</fullName>
    </recommendedName>
</protein>
<gene>
    <name evidence="2" type="ORF">HNP25_003395</name>
</gene>
<evidence type="ECO:0000313" key="3">
    <source>
        <dbReference type="Proteomes" id="UP000524404"/>
    </source>
</evidence>
<proteinExistence type="predicted"/>
<evidence type="ECO:0000256" key="1">
    <source>
        <dbReference type="SAM" id="SignalP"/>
    </source>
</evidence>
<dbReference type="Proteomes" id="UP000524404">
    <property type="component" value="Unassembled WGS sequence"/>
</dbReference>
<reference evidence="2 3" key="1">
    <citation type="submission" date="2020-08" db="EMBL/GenBank/DDBJ databases">
        <title>Functional genomics of gut bacteria from endangered species of beetles.</title>
        <authorList>
            <person name="Carlos-Shanley C."/>
        </authorList>
    </citation>
    <scope>NUCLEOTIDE SEQUENCE [LARGE SCALE GENOMIC DNA]</scope>
    <source>
        <strain evidence="2 3">S00070</strain>
    </source>
</reference>
<evidence type="ECO:0008006" key="4">
    <source>
        <dbReference type="Google" id="ProtNLM"/>
    </source>
</evidence>
<dbReference type="EMBL" id="JACHKT010000028">
    <property type="protein sequence ID" value="MBB6004725.1"/>
    <property type="molecule type" value="Genomic_DNA"/>
</dbReference>
<dbReference type="AlphaFoldDB" id="A0A841ENB8"/>
<organism evidence="2 3">
    <name type="scientific">Arcicella rosea</name>
    <dbReference type="NCBI Taxonomy" id="502909"/>
    <lineage>
        <taxon>Bacteria</taxon>
        <taxon>Pseudomonadati</taxon>
        <taxon>Bacteroidota</taxon>
        <taxon>Cytophagia</taxon>
        <taxon>Cytophagales</taxon>
        <taxon>Flectobacillaceae</taxon>
        <taxon>Arcicella</taxon>
    </lineage>
</organism>